<proteinExistence type="inferred from homology"/>
<accession>A0AA88ASW4</accession>
<dbReference type="Gene3D" id="2.40.128.330">
    <property type="match status" value="1"/>
</dbReference>
<dbReference type="PANTHER" id="PTHR13890">
    <property type="entry name" value="RNA SPLICING PROTEIN MRS2, MITOCHONDRIAL"/>
    <property type="match status" value="1"/>
</dbReference>
<comment type="similarity">
    <text evidence="1 2">Belongs to the CorA metal ion transporter (MIT) (TC 1.A.35.5) family.</text>
</comment>
<dbReference type="Proteomes" id="UP001187192">
    <property type="component" value="Unassembled WGS sequence"/>
</dbReference>
<comment type="caution">
    <text evidence="5">The sequence shown here is derived from an EMBL/GenBank/DDBJ whole genome shotgun (WGS) entry which is preliminary data.</text>
</comment>
<evidence type="ECO:0000256" key="3">
    <source>
        <dbReference type="SAM" id="Coils"/>
    </source>
</evidence>
<evidence type="ECO:0000256" key="2">
    <source>
        <dbReference type="RuleBase" id="RU366041"/>
    </source>
</evidence>
<dbReference type="EMBL" id="BTGU01000023">
    <property type="protein sequence ID" value="GMN46836.1"/>
    <property type="molecule type" value="Genomic_DNA"/>
</dbReference>
<evidence type="ECO:0000256" key="1">
    <source>
        <dbReference type="ARBA" id="ARBA00007535"/>
    </source>
</evidence>
<dbReference type="InterPro" id="IPR039204">
    <property type="entry name" value="MRS2-like"/>
</dbReference>
<dbReference type="PANTHER" id="PTHR13890:SF31">
    <property type="entry name" value="MAGNESIUM TRANSPORTER MRS2-2-RELATED"/>
    <property type="match status" value="1"/>
</dbReference>
<evidence type="ECO:0000313" key="6">
    <source>
        <dbReference type="Proteomes" id="UP001187192"/>
    </source>
</evidence>
<evidence type="ECO:0000256" key="4">
    <source>
        <dbReference type="SAM" id="MobiDB-lite"/>
    </source>
</evidence>
<comment type="subcellular location">
    <subcellularLocation>
        <location evidence="2">Membrane</location>
        <topology evidence="2">Multi-pass membrane protein</topology>
    </subcellularLocation>
</comment>
<feature type="coiled-coil region" evidence="3">
    <location>
        <begin position="220"/>
        <end position="247"/>
    </location>
</feature>
<organism evidence="5 6">
    <name type="scientific">Ficus carica</name>
    <name type="common">Common fig</name>
    <dbReference type="NCBI Taxonomy" id="3494"/>
    <lineage>
        <taxon>Eukaryota</taxon>
        <taxon>Viridiplantae</taxon>
        <taxon>Streptophyta</taxon>
        <taxon>Embryophyta</taxon>
        <taxon>Tracheophyta</taxon>
        <taxon>Spermatophyta</taxon>
        <taxon>Magnoliopsida</taxon>
        <taxon>eudicotyledons</taxon>
        <taxon>Gunneridae</taxon>
        <taxon>Pentapetalae</taxon>
        <taxon>rosids</taxon>
        <taxon>fabids</taxon>
        <taxon>Rosales</taxon>
        <taxon>Moraceae</taxon>
        <taxon>Ficeae</taxon>
        <taxon>Ficus</taxon>
    </lineage>
</organism>
<keyword evidence="2" id="KW-0460">Magnesium</keyword>
<dbReference type="CDD" id="cd12823">
    <property type="entry name" value="Mrs2_Mfm1p-like"/>
    <property type="match status" value="1"/>
</dbReference>
<dbReference type="GO" id="GO:0016020">
    <property type="term" value="C:membrane"/>
    <property type="evidence" value="ECO:0007669"/>
    <property type="project" value="UniProtKB-SubCell"/>
</dbReference>
<dbReference type="AlphaFoldDB" id="A0AA88ASW4"/>
<keyword evidence="6" id="KW-1185">Reference proteome</keyword>
<dbReference type="FunFam" id="2.40.128.330:FF:000001">
    <property type="entry name" value="Magnesium transporter MRS2-1"/>
    <property type="match status" value="1"/>
</dbReference>
<dbReference type="FunFam" id="1.20.58.340:FF:000024">
    <property type="entry name" value="Magnesium transporter MRS2-5"/>
    <property type="match status" value="1"/>
</dbReference>
<dbReference type="GO" id="GO:0015095">
    <property type="term" value="F:magnesium ion transmembrane transporter activity"/>
    <property type="evidence" value="ECO:0007669"/>
    <property type="project" value="TreeGrafter"/>
</dbReference>
<dbReference type="Pfam" id="PF22099">
    <property type="entry name" value="MRS2-like"/>
    <property type="match status" value="2"/>
</dbReference>
<keyword evidence="2" id="KW-0406">Ion transport</keyword>
<keyword evidence="2" id="KW-0813">Transport</keyword>
<protein>
    <recommendedName>
        <fullName evidence="2">Magnesium transporter</fullName>
    </recommendedName>
</protein>
<dbReference type="Gene3D" id="1.20.58.340">
    <property type="entry name" value="Magnesium transport protein CorA, transmembrane region"/>
    <property type="match status" value="1"/>
</dbReference>
<name>A0AA88ASW4_FICCA</name>
<comment type="function">
    <text evidence="2">Magnesium transporter that may mediate the influx of magnesium.</text>
</comment>
<evidence type="ECO:0000313" key="5">
    <source>
        <dbReference type="EMBL" id="GMN46836.1"/>
    </source>
</evidence>
<gene>
    <name evidence="5" type="ORF">TIFTF001_016004</name>
</gene>
<keyword evidence="3" id="KW-0175">Coiled coil</keyword>
<feature type="region of interest" description="Disordered" evidence="4">
    <location>
        <begin position="128"/>
        <end position="158"/>
    </location>
</feature>
<sequence length="442" mass="49173">MTRDGYVVPVDPQALVVAAAKKKNPQSSRSWVLFDCSGDSTVLDVDKYAIMHRVQIHARDLRILDPLLSYPSAILGREKAIVLNLEHIKAIITADEVLLRDPSDENVVPVIEELQRRLPQVNAIRETQRDGAEYAGGHNDADAGEEDGGESGRKDRGEKISGRISVPMVVESPFEFRALEVALEAICSFLAARTTELETAAYPALDELTSKISSRNLDRVRKLKSAMTRLTARVQKVRDELEQLLDDDDDMADLYLSRKLAGASSPVSGSGPANWYPASPTIGSRISRASRASIATVRGDENDVEELEMLLEVAYFMQIDGTLNRLTTLREYIDDTEDYINIQLDNHRNQLIQLELLLSSGTVCLSIYSLVAGIFGCHFDGSILRVCVFNNYLVRPPQGFGWILKQHSDRTPLMFLPSGGKIIGLSRPDALAQEVELYFRIW</sequence>
<reference evidence="5" key="1">
    <citation type="submission" date="2023-07" db="EMBL/GenBank/DDBJ databases">
        <title>draft genome sequence of fig (Ficus carica).</title>
        <authorList>
            <person name="Takahashi T."/>
            <person name="Nishimura K."/>
        </authorList>
    </citation>
    <scope>NUCLEOTIDE SEQUENCE</scope>
</reference>